<keyword evidence="1" id="KW-0472">Membrane</keyword>
<dbReference type="EMBL" id="LWDX02029199">
    <property type="protein sequence ID" value="OEL28729.1"/>
    <property type="molecule type" value="Genomic_DNA"/>
</dbReference>
<comment type="caution">
    <text evidence="2">The sequence shown here is derived from an EMBL/GenBank/DDBJ whole genome shotgun (WGS) entry which is preliminary data.</text>
</comment>
<proteinExistence type="predicted"/>
<organism evidence="2 3">
    <name type="scientific">Dichanthelium oligosanthes</name>
    <dbReference type="NCBI Taxonomy" id="888268"/>
    <lineage>
        <taxon>Eukaryota</taxon>
        <taxon>Viridiplantae</taxon>
        <taxon>Streptophyta</taxon>
        <taxon>Embryophyta</taxon>
        <taxon>Tracheophyta</taxon>
        <taxon>Spermatophyta</taxon>
        <taxon>Magnoliopsida</taxon>
        <taxon>Liliopsida</taxon>
        <taxon>Poales</taxon>
        <taxon>Poaceae</taxon>
        <taxon>PACMAD clade</taxon>
        <taxon>Panicoideae</taxon>
        <taxon>Panicodae</taxon>
        <taxon>Paniceae</taxon>
        <taxon>Dichantheliinae</taxon>
        <taxon>Dichanthelium</taxon>
    </lineage>
</organism>
<dbReference type="Proteomes" id="UP000095767">
    <property type="component" value="Unassembled WGS sequence"/>
</dbReference>
<reference evidence="2 3" key="1">
    <citation type="submission" date="2016-09" db="EMBL/GenBank/DDBJ databases">
        <title>The draft genome of Dichanthelium oligosanthes: A C3 panicoid grass species.</title>
        <authorList>
            <person name="Studer A.J."/>
            <person name="Schnable J.C."/>
            <person name="Brutnell T.P."/>
        </authorList>
    </citation>
    <scope>NUCLEOTIDE SEQUENCE [LARGE SCALE GENOMIC DNA]</scope>
    <source>
        <strain evidence="3">cv. Kellogg 1175</strain>
        <tissue evidence="2">Leaf</tissue>
    </source>
</reference>
<feature type="transmembrane region" description="Helical" evidence="1">
    <location>
        <begin position="30"/>
        <end position="52"/>
    </location>
</feature>
<evidence type="ECO:0000256" key="1">
    <source>
        <dbReference type="SAM" id="Phobius"/>
    </source>
</evidence>
<protein>
    <submittedName>
        <fullName evidence="2">Uncharacterized protein</fullName>
    </submittedName>
</protein>
<keyword evidence="3" id="KW-1185">Reference proteome</keyword>
<accession>A0A1E5VUG0</accession>
<sequence length="81" mass="8765">MTGAPIAVCVLPVLFFRAHRAASLRIRVLAIVLVVLAAMGLLLAVCCCIFLVNEGCIYGNIEGKQQEDHEEPPPPPPQEEL</sequence>
<keyword evidence="1" id="KW-1133">Transmembrane helix</keyword>
<keyword evidence="1" id="KW-0812">Transmembrane</keyword>
<gene>
    <name evidence="2" type="ORF">BAE44_0010251</name>
</gene>
<evidence type="ECO:0000313" key="2">
    <source>
        <dbReference type="EMBL" id="OEL28729.1"/>
    </source>
</evidence>
<name>A0A1E5VUG0_9POAL</name>
<dbReference type="AlphaFoldDB" id="A0A1E5VUG0"/>
<evidence type="ECO:0000313" key="3">
    <source>
        <dbReference type="Proteomes" id="UP000095767"/>
    </source>
</evidence>